<dbReference type="EMBL" id="PIPJ01000003">
    <property type="protein sequence ID" value="RUO21142.1"/>
    <property type="molecule type" value="Genomic_DNA"/>
</dbReference>
<dbReference type="OrthoDB" id="7065799at2"/>
<evidence type="ECO:0000313" key="2">
    <source>
        <dbReference type="Proteomes" id="UP000288395"/>
    </source>
</evidence>
<dbReference type="Proteomes" id="UP000288395">
    <property type="component" value="Unassembled WGS sequence"/>
</dbReference>
<sequence>MSGFSLFELTLVLGISAGIFAWQAQSWQVFELKKPLQHSVQNICTSSQGVTHRHQEENYWFSEKGELFCV</sequence>
<evidence type="ECO:0000313" key="1">
    <source>
        <dbReference type="EMBL" id="RUO21142.1"/>
    </source>
</evidence>
<name>A0A432VWU1_9GAMM</name>
<gene>
    <name evidence="1" type="ORF">CWE08_05995</name>
</gene>
<dbReference type="RefSeq" id="WP_126766719.1">
    <property type="nucleotide sequence ID" value="NZ_PIPJ01000003.1"/>
</dbReference>
<protein>
    <submittedName>
        <fullName evidence="1">Uncharacterized protein</fullName>
    </submittedName>
</protein>
<dbReference type="AlphaFoldDB" id="A0A432VWU1"/>
<organism evidence="1 2">
    <name type="scientific">Aliidiomarina iranensis</name>
    <dbReference type="NCBI Taxonomy" id="1434071"/>
    <lineage>
        <taxon>Bacteria</taxon>
        <taxon>Pseudomonadati</taxon>
        <taxon>Pseudomonadota</taxon>
        <taxon>Gammaproteobacteria</taxon>
        <taxon>Alteromonadales</taxon>
        <taxon>Idiomarinaceae</taxon>
        <taxon>Aliidiomarina</taxon>
    </lineage>
</organism>
<keyword evidence="2" id="KW-1185">Reference proteome</keyword>
<accession>A0A432VWU1</accession>
<reference evidence="2" key="1">
    <citation type="journal article" date="2018" name="Front. Microbiol.">
        <title>Genome-Based Analysis Reveals the Taxonomy and Diversity of the Family Idiomarinaceae.</title>
        <authorList>
            <person name="Liu Y."/>
            <person name="Lai Q."/>
            <person name="Shao Z."/>
        </authorList>
    </citation>
    <scope>NUCLEOTIDE SEQUENCE [LARGE SCALE GENOMIC DNA]</scope>
    <source>
        <strain evidence="2">GBPy7</strain>
    </source>
</reference>
<proteinExistence type="predicted"/>
<comment type="caution">
    <text evidence="1">The sequence shown here is derived from an EMBL/GenBank/DDBJ whole genome shotgun (WGS) entry which is preliminary data.</text>
</comment>